<protein>
    <submittedName>
        <fullName evidence="1">Putative Ankyrin repeat-containing protein</fullName>
    </submittedName>
</protein>
<gene>
    <name evidence="1" type="ORF">NOCA1260100</name>
</gene>
<proteinExistence type="predicted"/>
<dbReference type="Gene3D" id="1.25.40.20">
    <property type="entry name" value="Ankyrin repeat-containing domain"/>
    <property type="match status" value="1"/>
</dbReference>
<dbReference type="SUPFAM" id="SSF48403">
    <property type="entry name" value="Ankyrin repeat"/>
    <property type="match status" value="1"/>
</dbReference>
<reference evidence="1" key="1">
    <citation type="submission" date="2015-08" db="EMBL/GenBank/DDBJ databases">
        <authorList>
            <person name="Babu N.S."/>
            <person name="Beckwith C.J."/>
            <person name="Beseler K.G."/>
            <person name="Brison A."/>
            <person name="Carone J.V."/>
            <person name="Caskin T.P."/>
            <person name="Diamond M."/>
            <person name="Durham M.E."/>
            <person name="Foxe J.M."/>
            <person name="Go M."/>
            <person name="Henderson B.A."/>
            <person name="Jones I.B."/>
            <person name="McGettigan J.A."/>
            <person name="Micheletti S.J."/>
            <person name="Nasrallah M.E."/>
            <person name="Ortiz D."/>
            <person name="Piller C.R."/>
            <person name="Privatt S.R."/>
            <person name="Schneider S.L."/>
            <person name="Sharp S."/>
            <person name="Smith T.C."/>
            <person name="Stanton J.D."/>
            <person name="Ullery H.E."/>
            <person name="Wilson R.J."/>
            <person name="Serrano M.G."/>
            <person name="Buck G."/>
            <person name="Lee V."/>
            <person name="Wang Y."/>
            <person name="Carvalho R."/>
            <person name="Voegtly L."/>
            <person name="Shi R."/>
            <person name="Duckworth R."/>
            <person name="Johnson A."/>
            <person name="Loviza R."/>
            <person name="Walstead R."/>
            <person name="Shah Z."/>
            <person name="Kiflezghi M."/>
            <person name="Wade K."/>
            <person name="Ball S.L."/>
            <person name="Bradley K.W."/>
            <person name="Asai D.J."/>
            <person name="Bowman C.A."/>
            <person name="Russell D.A."/>
            <person name="Pope W.H."/>
            <person name="Jacobs-Sera D."/>
            <person name="Hendrix R.W."/>
            <person name="Hatfull G.F."/>
        </authorList>
    </citation>
    <scope>NUCLEOTIDE SEQUENCE</scope>
</reference>
<name>A0A2P2CKL9_9ZZZZ</name>
<evidence type="ECO:0000313" key="1">
    <source>
        <dbReference type="EMBL" id="CUR61662.1"/>
    </source>
</evidence>
<sequence length="93" mass="9675">MSHGDYKAFFAAACAGDVALVEHHLDAGVDVDFVHPELQSTALVAAIEERRTHVALLLLDRGASPTLVSPLEGMTPVAAARAAGLTAVVDRLS</sequence>
<organism evidence="1">
    <name type="scientific">metagenome</name>
    <dbReference type="NCBI Taxonomy" id="256318"/>
    <lineage>
        <taxon>unclassified sequences</taxon>
        <taxon>metagenomes</taxon>
    </lineage>
</organism>
<dbReference type="InterPro" id="IPR036770">
    <property type="entry name" value="Ankyrin_rpt-contain_sf"/>
</dbReference>
<accession>A0A2P2CKL9</accession>
<dbReference type="EMBL" id="CZKB01000019">
    <property type="protein sequence ID" value="CUR61662.1"/>
    <property type="molecule type" value="Genomic_DNA"/>
</dbReference>
<dbReference type="AlphaFoldDB" id="A0A2P2CKL9"/>